<comment type="caution">
    <text evidence="11">The sequence shown here is derived from an EMBL/GenBank/DDBJ whole genome shotgun (WGS) entry which is preliminary data.</text>
</comment>
<comment type="similarity">
    <text evidence="2">Belongs to the TPS (TC 1.B.20) family.</text>
</comment>
<evidence type="ECO:0000256" key="1">
    <source>
        <dbReference type="ARBA" id="ARBA00004442"/>
    </source>
</evidence>
<dbReference type="Pfam" id="PF20621">
    <property type="entry name" value="DUF6806"/>
    <property type="match status" value="1"/>
</dbReference>
<comment type="subcellular location">
    <subcellularLocation>
        <location evidence="1">Cell outer membrane</location>
    </subcellularLocation>
</comment>
<keyword evidence="7" id="KW-0472">Membrane</keyword>
<dbReference type="RefSeq" id="WP_153718988.1">
    <property type="nucleotide sequence ID" value="NZ_WJPP01000002.1"/>
</dbReference>
<evidence type="ECO:0000313" key="12">
    <source>
        <dbReference type="Proteomes" id="UP000433788"/>
    </source>
</evidence>
<dbReference type="Proteomes" id="UP000433788">
    <property type="component" value="Unassembled WGS sequence"/>
</dbReference>
<dbReference type="InterPro" id="IPR046545">
    <property type="entry name" value="DUF6806"/>
</dbReference>
<proteinExistence type="inferred from homology"/>
<keyword evidence="3" id="KW-0813">Transport</keyword>
<keyword evidence="6" id="KW-0653">Protein transport</keyword>
<dbReference type="EMBL" id="WJPP01000002">
    <property type="protein sequence ID" value="MRH77939.1"/>
    <property type="molecule type" value="Genomic_DNA"/>
</dbReference>
<feature type="signal peptide" evidence="9">
    <location>
        <begin position="1"/>
        <end position="25"/>
    </location>
</feature>
<evidence type="ECO:0000259" key="10">
    <source>
        <dbReference type="PROSITE" id="PS51779"/>
    </source>
</evidence>
<evidence type="ECO:0000256" key="7">
    <source>
        <dbReference type="ARBA" id="ARBA00023136"/>
    </source>
</evidence>
<dbReference type="PANTHER" id="PTHR34597:SF3">
    <property type="entry name" value="OUTER MEMBRANE TRANSPORTER CDIB"/>
    <property type="match status" value="1"/>
</dbReference>
<dbReference type="Pfam" id="PF08479">
    <property type="entry name" value="POTRA_2"/>
    <property type="match status" value="1"/>
</dbReference>
<keyword evidence="12" id="KW-1185">Reference proteome</keyword>
<dbReference type="InterPro" id="IPR013686">
    <property type="entry name" value="Polypept-transport_assoc_ShlB"/>
</dbReference>
<dbReference type="InterPro" id="IPR034746">
    <property type="entry name" value="POTRA"/>
</dbReference>
<dbReference type="InterPro" id="IPR051544">
    <property type="entry name" value="TPS_OM_transporter"/>
</dbReference>
<evidence type="ECO:0000256" key="6">
    <source>
        <dbReference type="ARBA" id="ARBA00022927"/>
    </source>
</evidence>
<gene>
    <name evidence="11" type="ORF">GH984_04400</name>
</gene>
<feature type="domain" description="POTRA" evidence="10">
    <location>
        <begin position="67"/>
        <end position="142"/>
    </location>
</feature>
<keyword evidence="8" id="KW-0998">Cell outer membrane</keyword>
<evidence type="ECO:0000256" key="8">
    <source>
        <dbReference type="ARBA" id="ARBA00023237"/>
    </source>
</evidence>
<keyword evidence="9" id="KW-0732">Signal</keyword>
<feature type="chain" id="PRO_5026739595" description="POTRA domain-containing protein" evidence="9">
    <location>
        <begin position="26"/>
        <end position="602"/>
    </location>
</feature>
<dbReference type="Pfam" id="PF03865">
    <property type="entry name" value="ShlB"/>
    <property type="match status" value="1"/>
</dbReference>
<dbReference type="InterPro" id="IPR005565">
    <property type="entry name" value="Hemolysn_activator_HlyB_C"/>
</dbReference>
<evidence type="ECO:0000256" key="5">
    <source>
        <dbReference type="ARBA" id="ARBA00022692"/>
    </source>
</evidence>
<protein>
    <recommendedName>
        <fullName evidence="10">POTRA domain-containing protein</fullName>
    </recommendedName>
</protein>
<dbReference type="AlphaFoldDB" id="A0A6N7QRB1"/>
<dbReference type="Gene3D" id="2.40.160.50">
    <property type="entry name" value="membrane protein fhac: a member of the omp85/tpsb transporter family"/>
    <property type="match status" value="1"/>
</dbReference>
<keyword evidence="5" id="KW-0812">Transmembrane</keyword>
<evidence type="ECO:0000256" key="4">
    <source>
        <dbReference type="ARBA" id="ARBA00022452"/>
    </source>
</evidence>
<dbReference type="PROSITE" id="PS51779">
    <property type="entry name" value="POTRA"/>
    <property type="match status" value="1"/>
</dbReference>
<dbReference type="GO" id="GO:0046819">
    <property type="term" value="P:protein secretion by the type V secretion system"/>
    <property type="evidence" value="ECO:0007669"/>
    <property type="project" value="TreeGrafter"/>
</dbReference>
<reference evidence="11 12" key="1">
    <citation type="submission" date="2019-11" db="EMBL/GenBank/DDBJ databases">
        <authorList>
            <person name="Zhang X.Y."/>
        </authorList>
    </citation>
    <scope>NUCLEOTIDE SEQUENCE [LARGE SCALE GENOMIC DNA]</scope>
    <source>
        <strain evidence="11 12">C176</strain>
    </source>
</reference>
<dbReference type="GO" id="GO:0008320">
    <property type="term" value="F:protein transmembrane transporter activity"/>
    <property type="evidence" value="ECO:0007669"/>
    <property type="project" value="TreeGrafter"/>
</dbReference>
<dbReference type="PANTHER" id="PTHR34597">
    <property type="entry name" value="SLR1661 PROTEIN"/>
    <property type="match status" value="1"/>
</dbReference>
<dbReference type="GO" id="GO:0098046">
    <property type="term" value="C:type V protein secretion system complex"/>
    <property type="evidence" value="ECO:0007669"/>
    <property type="project" value="TreeGrafter"/>
</dbReference>
<evidence type="ECO:0000256" key="9">
    <source>
        <dbReference type="SAM" id="SignalP"/>
    </source>
</evidence>
<keyword evidence="4" id="KW-1134">Transmembrane beta strand</keyword>
<evidence type="ECO:0000313" key="11">
    <source>
        <dbReference type="EMBL" id="MRH77939.1"/>
    </source>
</evidence>
<dbReference type="Gene3D" id="3.10.20.310">
    <property type="entry name" value="membrane protein fhac"/>
    <property type="match status" value="1"/>
</dbReference>
<evidence type="ECO:0000256" key="3">
    <source>
        <dbReference type="ARBA" id="ARBA00022448"/>
    </source>
</evidence>
<accession>A0A6N7QRB1</accession>
<sequence>MSGKIWGSLALVVALANVGGGAAYAQEIDPSVIRPEISPPIQAPREAPEFLLDGGPLLGVEPGGGTFELEQITLTGNTLFDDETLQALVADRIGEQTDFSDLQDLANTISAYYRENGYPFARAYLPAQDIQNGEVAFEILEGRYGDVAAVNAPSATPAMDLQARRNRAVADVLETLSEHFDDDELGEVVGSIDALFDQQMESLEDDYAEFDQALTPNPQAQRYTQPLQPDEVIESDEIERVALILNDIPGYTAVPVVRPGERRGTGDLEVRMIESDTWVSSAGLDNQGSTSSGRNRARVDLARARNFVFGDQLSLTGLLTDEETWLLSTNYSLPVGASGLRLNANLLVSNYELGAGEFAGIADGGTNQAGLSLSYPLLRSQSRNLTANLGGNVIEHTNNRLDEEETYNTLTVPVSVNFDWRDGLGAGGLTYGALRVQYNQVSDDQRISGPDDNYGLVAFDIARAQRLADRWQALVRLSTQYTDANIDSSNFLSLGGFNAVRAYPVGEFSGRRGAVMQAEVSHNMPRYSATPYAFFDIGRAERITTDDLKESRTLSGYGVGLRYSNFGLSFDLSAAWNASGGESVAEPGEDWPWVWFSLTREF</sequence>
<name>A0A6N7QRB1_9GAMM</name>
<organism evidence="11 12">
    <name type="scientific">Spiribacter salilacus</name>
    <dbReference type="NCBI Taxonomy" id="2664894"/>
    <lineage>
        <taxon>Bacteria</taxon>
        <taxon>Pseudomonadati</taxon>
        <taxon>Pseudomonadota</taxon>
        <taxon>Gammaproteobacteria</taxon>
        <taxon>Chromatiales</taxon>
        <taxon>Ectothiorhodospiraceae</taxon>
        <taxon>Spiribacter</taxon>
    </lineage>
</organism>
<evidence type="ECO:0000256" key="2">
    <source>
        <dbReference type="ARBA" id="ARBA00009055"/>
    </source>
</evidence>
<dbReference type="GO" id="GO:0009279">
    <property type="term" value="C:cell outer membrane"/>
    <property type="evidence" value="ECO:0007669"/>
    <property type="project" value="UniProtKB-SubCell"/>
</dbReference>